<evidence type="ECO:0000256" key="3">
    <source>
        <dbReference type="ARBA" id="ARBA00022741"/>
    </source>
</evidence>
<evidence type="ECO:0000256" key="5">
    <source>
        <dbReference type="ARBA" id="ARBA00023136"/>
    </source>
</evidence>
<dbReference type="SMART" id="SM00044">
    <property type="entry name" value="CYCc"/>
    <property type="match status" value="1"/>
</dbReference>
<evidence type="ECO:0000256" key="8">
    <source>
        <dbReference type="SAM" id="Phobius"/>
    </source>
</evidence>
<dbReference type="InterPro" id="IPR001054">
    <property type="entry name" value="A/G_cyclase"/>
</dbReference>
<keyword evidence="6 7" id="KW-0456">Lyase</keyword>
<comment type="similarity">
    <text evidence="7">Belongs to the adenylyl cyclase class-4/guanylyl cyclase family.</text>
</comment>
<dbReference type="PROSITE" id="PS50125">
    <property type="entry name" value="GUANYLATE_CYCLASE_2"/>
    <property type="match status" value="1"/>
</dbReference>
<evidence type="ECO:0000256" key="6">
    <source>
        <dbReference type="ARBA" id="ARBA00023239"/>
    </source>
</evidence>
<dbReference type="PROSITE" id="PS00452">
    <property type="entry name" value="GUANYLATE_CYCLASE_1"/>
    <property type="match status" value="1"/>
</dbReference>
<dbReference type="Pfam" id="PF00211">
    <property type="entry name" value="Guanylate_cyc"/>
    <property type="match status" value="1"/>
</dbReference>
<name>A0A0D7W9H4_9FLAO</name>
<keyword evidence="4 8" id="KW-1133">Transmembrane helix</keyword>
<organism evidence="10 11">
    <name type="scientific">Neotamlana sedimentorum</name>
    <dbReference type="NCBI Taxonomy" id="1435349"/>
    <lineage>
        <taxon>Bacteria</taxon>
        <taxon>Pseudomonadati</taxon>
        <taxon>Bacteroidota</taxon>
        <taxon>Flavobacteriia</taxon>
        <taxon>Flavobacteriales</taxon>
        <taxon>Flavobacteriaceae</taxon>
        <taxon>Neotamlana</taxon>
    </lineage>
</organism>
<feature type="transmembrane region" description="Helical" evidence="8">
    <location>
        <begin position="61"/>
        <end position="79"/>
    </location>
</feature>
<dbReference type="AlphaFoldDB" id="A0A0D7W9H4"/>
<dbReference type="PATRIC" id="fig|1435349.4.peg.2706"/>
<dbReference type="Gene3D" id="3.30.70.1230">
    <property type="entry name" value="Nucleotide cyclase"/>
    <property type="match status" value="1"/>
</dbReference>
<keyword evidence="11" id="KW-1185">Reference proteome</keyword>
<proteinExistence type="inferred from homology"/>
<dbReference type="EMBL" id="JTDW01000005">
    <property type="protein sequence ID" value="KJD35781.1"/>
    <property type="molecule type" value="Genomic_DNA"/>
</dbReference>
<dbReference type="GO" id="GO:0009190">
    <property type="term" value="P:cyclic nucleotide biosynthetic process"/>
    <property type="evidence" value="ECO:0007669"/>
    <property type="project" value="InterPro"/>
</dbReference>
<evidence type="ECO:0000313" key="11">
    <source>
        <dbReference type="Proteomes" id="UP000032578"/>
    </source>
</evidence>
<evidence type="ECO:0000256" key="7">
    <source>
        <dbReference type="RuleBase" id="RU000405"/>
    </source>
</evidence>
<dbReference type="Pfam" id="PF20967">
    <property type="entry name" value="MASE7"/>
    <property type="match status" value="1"/>
</dbReference>
<dbReference type="SUPFAM" id="SSF55073">
    <property type="entry name" value="Nucleotide cyclase"/>
    <property type="match status" value="1"/>
</dbReference>
<evidence type="ECO:0000256" key="4">
    <source>
        <dbReference type="ARBA" id="ARBA00022989"/>
    </source>
</evidence>
<dbReference type="InterPro" id="IPR050401">
    <property type="entry name" value="Cyclic_nucleotide_synthase"/>
</dbReference>
<keyword evidence="3" id="KW-0547">Nucleotide-binding</keyword>
<feature type="transmembrane region" description="Helical" evidence="8">
    <location>
        <begin position="112"/>
        <end position="128"/>
    </location>
</feature>
<evidence type="ECO:0000313" key="10">
    <source>
        <dbReference type="EMBL" id="KJD35781.1"/>
    </source>
</evidence>
<feature type="transmembrane region" description="Helical" evidence="8">
    <location>
        <begin position="135"/>
        <end position="155"/>
    </location>
</feature>
<dbReference type="InterPro" id="IPR048432">
    <property type="entry name" value="MASE7"/>
</dbReference>
<dbReference type="PANTHER" id="PTHR11920">
    <property type="entry name" value="GUANYLYL CYCLASE"/>
    <property type="match status" value="1"/>
</dbReference>
<comment type="caution">
    <text evidence="10">The sequence shown here is derived from an EMBL/GenBank/DDBJ whole genome shotgun (WGS) entry which is preliminary data.</text>
</comment>
<feature type="domain" description="Guanylate cyclase" evidence="9">
    <location>
        <begin position="237"/>
        <end position="366"/>
    </location>
</feature>
<feature type="transmembrane region" description="Helical" evidence="8">
    <location>
        <begin position="167"/>
        <end position="191"/>
    </location>
</feature>
<protein>
    <submittedName>
        <fullName evidence="10">Adenylate/guanylate cyclase</fullName>
    </submittedName>
</protein>
<dbReference type="GO" id="GO:0000166">
    <property type="term" value="F:nucleotide binding"/>
    <property type="evidence" value="ECO:0007669"/>
    <property type="project" value="UniProtKB-KW"/>
</dbReference>
<dbReference type="STRING" id="1435349.PW52_08585"/>
<evidence type="ECO:0000259" key="9">
    <source>
        <dbReference type="PROSITE" id="PS50125"/>
    </source>
</evidence>
<keyword evidence="5 8" id="KW-0472">Membrane</keyword>
<dbReference type="PANTHER" id="PTHR11920:SF335">
    <property type="entry name" value="GUANYLATE CYCLASE"/>
    <property type="match status" value="1"/>
</dbReference>
<feature type="transmembrane region" description="Helical" evidence="8">
    <location>
        <begin position="34"/>
        <end position="55"/>
    </location>
</feature>
<dbReference type="InterPro" id="IPR018297">
    <property type="entry name" value="A/G_cyclase_CS"/>
</dbReference>
<accession>A0A0D7W9H4</accession>
<dbReference type="GO" id="GO:0035556">
    <property type="term" value="P:intracellular signal transduction"/>
    <property type="evidence" value="ECO:0007669"/>
    <property type="project" value="InterPro"/>
</dbReference>
<evidence type="ECO:0000256" key="2">
    <source>
        <dbReference type="ARBA" id="ARBA00022692"/>
    </source>
</evidence>
<dbReference type="Proteomes" id="UP000032578">
    <property type="component" value="Unassembled WGS sequence"/>
</dbReference>
<dbReference type="InterPro" id="IPR029787">
    <property type="entry name" value="Nucleotide_cyclase"/>
</dbReference>
<evidence type="ECO:0000256" key="1">
    <source>
        <dbReference type="ARBA" id="ARBA00004370"/>
    </source>
</evidence>
<reference evidence="10 11" key="1">
    <citation type="submission" date="2014-11" db="EMBL/GenBank/DDBJ databases">
        <title>Tamlana sedimentorum sp. nov., isolated from shallow sand sediments of the Sea of Japan.</title>
        <authorList>
            <person name="Romanenko L.A."/>
        </authorList>
    </citation>
    <scope>NUCLEOTIDE SEQUENCE [LARGE SCALE GENOMIC DNA]</scope>
    <source>
        <strain evidence="10 11">JCM 19808</strain>
    </source>
</reference>
<dbReference type="CDD" id="cd07302">
    <property type="entry name" value="CHD"/>
    <property type="match status" value="1"/>
</dbReference>
<comment type="subcellular location">
    <subcellularLocation>
        <location evidence="1">Membrane</location>
    </subcellularLocation>
</comment>
<sequence length="410" mass="46159">MSTYNKTKSRFFQRMIDPSTYYNSSITEIRYLRVTNIASALGVIYNAIWMLIALFLTDAQVIYGSNALLGLMFLMALIFNRKGWRVLASVWLILASYMSVLLFLYLLGYSSGVAVVYFLVIILPYMTFPRKARNIAHGLSIIACLTLIATVIFQSKITARFGEIDPYISQIVNISITGFICLILIWSLSVLMDKSEESLIAEQKKSEDLLHNILPSNIIRDLKESGMTIPKRHKNITILFTDFVGFTEIVSSISAITLVNELNDIFGRFDEIMEETEVEKIETIGDAYMAACGLENEMSNNYYAANCIKAAKMMLSYLEERNKSHEIMWKMRVGIHSGTAVSGVVGKKKFAYDLFGDTINTASRIESAGEAGKINISSTTYKLIKNDFTCISRGKIFAKGKGELEMYFVK</sequence>
<dbReference type="GO" id="GO:0004016">
    <property type="term" value="F:adenylate cyclase activity"/>
    <property type="evidence" value="ECO:0007669"/>
    <property type="project" value="UniProtKB-ARBA"/>
</dbReference>
<gene>
    <name evidence="10" type="ORF">PW52_08585</name>
</gene>
<keyword evidence="2 8" id="KW-0812">Transmembrane</keyword>
<feature type="transmembrane region" description="Helical" evidence="8">
    <location>
        <begin position="86"/>
        <end position="106"/>
    </location>
</feature>
<dbReference type="GO" id="GO:0016020">
    <property type="term" value="C:membrane"/>
    <property type="evidence" value="ECO:0007669"/>
    <property type="project" value="UniProtKB-SubCell"/>
</dbReference>